<proteinExistence type="predicted"/>
<accession>A0A6A3AD63</accession>
<comment type="caution">
    <text evidence="2">The sequence shown here is derived from an EMBL/GenBank/DDBJ whole genome shotgun (WGS) entry which is preliminary data.</text>
</comment>
<keyword evidence="3" id="KW-1185">Reference proteome</keyword>
<reference evidence="2" key="1">
    <citation type="submission" date="2019-09" db="EMBL/GenBank/DDBJ databases">
        <title>Draft genome information of white flower Hibiscus syriacus.</title>
        <authorList>
            <person name="Kim Y.-M."/>
        </authorList>
    </citation>
    <scope>NUCLEOTIDE SEQUENCE [LARGE SCALE GENOMIC DNA]</scope>
    <source>
        <strain evidence="2">YM2019G1</strain>
    </source>
</reference>
<protein>
    <submittedName>
        <fullName evidence="2">Uncharacterized protein</fullName>
    </submittedName>
</protein>
<dbReference type="Proteomes" id="UP000436088">
    <property type="component" value="Unassembled WGS sequence"/>
</dbReference>
<evidence type="ECO:0000313" key="2">
    <source>
        <dbReference type="EMBL" id="KAE8700799.1"/>
    </source>
</evidence>
<gene>
    <name evidence="2" type="ORF">F3Y22_tig00110556pilonHSYRG00774</name>
</gene>
<evidence type="ECO:0000256" key="1">
    <source>
        <dbReference type="SAM" id="MobiDB-lite"/>
    </source>
</evidence>
<dbReference type="AlphaFoldDB" id="A0A6A3AD63"/>
<dbReference type="EMBL" id="VEPZ02001028">
    <property type="protein sequence ID" value="KAE8700799.1"/>
    <property type="molecule type" value="Genomic_DNA"/>
</dbReference>
<sequence>MEMLLYSLTLCYPQYRNVYQTHDNHHKTDNPTLQKGLGLTIVENRTAGIIQETRKHIRKKPSGSMAPNHTAKQPQMLHQARTSSQADLEIQLKASRDVRWPLCVTGSYDGFILL</sequence>
<evidence type="ECO:0000313" key="3">
    <source>
        <dbReference type="Proteomes" id="UP000436088"/>
    </source>
</evidence>
<name>A0A6A3AD63_HIBSY</name>
<organism evidence="2 3">
    <name type="scientific">Hibiscus syriacus</name>
    <name type="common">Rose of Sharon</name>
    <dbReference type="NCBI Taxonomy" id="106335"/>
    <lineage>
        <taxon>Eukaryota</taxon>
        <taxon>Viridiplantae</taxon>
        <taxon>Streptophyta</taxon>
        <taxon>Embryophyta</taxon>
        <taxon>Tracheophyta</taxon>
        <taxon>Spermatophyta</taxon>
        <taxon>Magnoliopsida</taxon>
        <taxon>eudicotyledons</taxon>
        <taxon>Gunneridae</taxon>
        <taxon>Pentapetalae</taxon>
        <taxon>rosids</taxon>
        <taxon>malvids</taxon>
        <taxon>Malvales</taxon>
        <taxon>Malvaceae</taxon>
        <taxon>Malvoideae</taxon>
        <taxon>Hibiscus</taxon>
    </lineage>
</organism>
<feature type="region of interest" description="Disordered" evidence="1">
    <location>
        <begin position="59"/>
        <end position="83"/>
    </location>
</feature>